<feature type="chain" id="PRO_5040292129" evidence="6">
    <location>
        <begin position="25"/>
        <end position="208"/>
    </location>
</feature>
<dbReference type="CDD" id="cd13920">
    <property type="entry name" value="Stellacyanin"/>
    <property type="match status" value="1"/>
</dbReference>
<dbReference type="InterPro" id="IPR039391">
    <property type="entry name" value="Phytocyanin-like"/>
</dbReference>
<organism evidence="8 9">
    <name type="scientific">Spinacia oleracea</name>
    <name type="common">Spinach</name>
    <dbReference type="NCBI Taxonomy" id="3562"/>
    <lineage>
        <taxon>Eukaryota</taxon>
        <taxon>Viridiplantae</taxon>
        <taxon>Streptophyta</taxon>
        <taxon>Embryophyta</taxon>
        <taxon>Tracheophyta</taxon>
        <taxon>Spermatophyta</taxon>
        <taxon>Magnoliopsida</taxon>
        <taxon>eudicotyledons</taxon>
        <taxon>Gunneridae</taxon>
        <taxon>Pentapetalae</taxon>
        <taxon>Caryophyllales</taxon>
        <taxon>Chenopodiaceae</taxon>
        <taxon>Chenopodioideae</taxon>
        <taxon>Anserineae</taxon>
        <taxon>Spinacia</taxon>
    </lineage>
</organism>
<keyword evidence="2" id="KW-0186">Copper</keyword>
<accession>A0A9R0IYY5</accession>
<keyword evidence="4" id="KW-0325">Glycoprotein</keyword>
<dbReference type="OrthoDB" id="5421909at2759"/>
<dbReference type="PANTHER" id="PTHR33021:SF189">
    <property type="entry name" value="CUCUMBER PEELING CUPREDOXIN-LIKE"/>
    <property type="match status" value="1"/>
</dbReference>
<gene>
    <name evidence="9" type="primary">LOC110796110</name>
</gene>
<dbReference type="Pfam" id="PF02298">
    <property type="entry name" value="Cu_bind_like"/>
    <property type="match status" value="1"/>
</dbReference>
<reference evidence="8" key="1">
    <citation type="journal article" date="2021" name="Nat. Commun.">
        <title>Genomic analyses provide insights into spinach domestication and the genetic basis of agronomic traits.</title>
        <authorList>
            <person name="Cai X."/>
            <person name="Sun X."/>
            <person name="Xu C."/>
            <person name="Sun H."/>
            <person name="Wang X."/>
            <person name="Ge C."/>
            <person name="Zhang Z."/>
            <person name="Wang Q."/>
            <person name="Fei Z."/>
            <person name="Jiao C."/>
            <person name="Wang Q."/>
        </authorList>
    </citation>
    <scope>NUCLEOTIDE SEQUENCE [LARGE SCALE GENOMIC DNA]</scope>
    <source>
        <strain evidence="8">cv. Varoflay</strain>
    </source>
</reference>
<name>A0A9R0IYY5_SPIOL</name>
<dbReference type="GO" id="GO:0005886">
    <property type="term" value="C:plasma membrane"/>
    <property type="evidence" value="ECO:0000318"/>
    <property type="project" value="GO_Central"/>
</dbReference>
<dbReference type="GeneID" id="110796110"/>
<dbReference type="GO" id="GO:0009055">
    <property type="term" value="F:electron transfer activity"/>
    <property type="evidence" value="ECO:0007669"/>
    <property type="project" value="InterPro"/>
</dbReference>
<dbReference type="SUPFAM" id="SSF49503">
    <property type="entry name" value="Cupredoxins"/>
    <property type="match status" value="1"/>
</dbReference>
<dbReference type="Proteomes" id="UP000813463">
    <property type="component" value="Chromosome 2"/>
</dbReference>
<feature type="region of interest" description="Disordered" evidence="5">
    <location>
        <begin position="129"/>
        <end position="185"/>
    </location>
</feature>
<dbReference type="InterPro" id="IPR003245">
    <property type="entry name" value="Phytocyanin_dom"/>
</dbReference>
<dbReference type="PROSITE" id="PS51485">
    <property type="entry name" value="PHYTOCYANIN"/>
    <property type="match status" value="1"/>
</dbReference>
<evidence type="ECO:0000256" key="1">
    <source>
        <dbReference type="ARBA" id="ARBA00022723"/>
    </source>
</evidence>
<feature type="compositionally biased region" description="Low complexity" evidence="5">
    <location>
        <begin position="134"/>
        <end position="185"/>
    </location>
</feature>
<evidence type="ECO:0000259" key="7">
    <source>
        <dbReference type="PROSITE" id="PS51485"/>
    </source>
</evidence>
<evidence type="ECO:0000313" key="9">
    <source>
        <dbReference type="RefSeq" id="XP_021856834.1"/>
    </source>
</evidence>
<evidence type="ECO:0000256" key="2">
    <source>
        <dbReference type="ARBA" id="ARBA00023008"/>
    </source>
</evidence>
<evidence type="ECO:0000256" key="5">
    <source>
        <dbReference type="SAM" id="MobiDB-lite"/>
    </source>
</evidence>
<protein>
    <submittedName>
        <fullName evidence="9">Cucumber peeling cupredoxin</fullName>
    </submittedName>
</protein>
<dbReference type="Gene3D" id="2.60.40.420">
    <property type="entry name" value="Cupredoxins - blue copper proteins"/>
    <property type="match status" value="1"/>
</dbReference>
<keyword evidence="1" id="KW-0479">Metal-binding</keyword>
<feature type="domain" description="Phytocyanin" evidence="7">
    <location>
        <begin position="27"/>
        <end position="130"/>
    </location>
</feature>
<dbReference type="KEGG" id="soe:110796110"/>
<reference evidence="9" key="2">
    <citation type="submission" date="2025-08" db="UniProtKB">
        <authorList>
            <consortium name="RefSeq"/>
        </authorList>
    </citation>
    <scope>IDENTIFICATION</scope>
    <source>
        <tissue evidence="9">Leaf</tissue>
    </source>
</reference>
<sequence>MAGKGSCFLMAVIVIAGLSGMCSAQSTSHIVGGTTGWAIPSSPSFYSTWANGQTFSVGDTLVFNFPTNAHTVAEVSRANFNGCNGASPIGALRTTGPANVTLTTAGTHYYICTVGTHCTNGQRLSVTVTGPSGGASPAASPTTSPSGTAPAQSPGTSADTPSGSPTVPAASTPTADSPAGSSPSANFATSTGVTMFSLVSVAAAALMF</sequence>
<dbReference type="PROSITE" id="PS00196">
    <property type="entry name" value="COPPER_BLUE"/>
    <property type="match status" value="1"/>
</dbReference>
<proteinExistence type="predicted"/>
<dbReference type="InterPro" id="IPR028871">
    <property type="entry name" value="BlueCu_1_BS"/>
</dbReference>
<dbReference type="FunFam" id="2.60.40.420:FF:000034">
    <property type="entry name" value="Cupredoxin superfamily protein"/>
    <property type="match status" value="1"/>
</dbReference>
<evidence type="ECO:0000256" key="4">
    <source>
        <dbReference type="ARBA" id="ARBA00023180"/>
    </source>
</evidence>
<dbReference type="PANTHER" id="PTHR33021">
    <property type="entry name" value="BLUE COPPER PROTEIN"/>
    <property type="match status" value="1"/>
</dbReference>
<keyword evidence="8" id="KW-1185">Reference proteome</keyword>
<feature type="signal peptide" evidence="6">
    <location>
        <begin position="1"/>
        <end position="24"/>
    </location>
</feature>
<evidence type="ECO:0000313" key="8">
    <source>
        <dbReference type="Proteomes" id="UP000813463"/>
    </source>
</evidence>
<evidence type="ECO:0000256" key="6">
    <source>
        <dbReference type="SAM" id="SignalP"/>
    </source>
</evidence>
<evidence type="ECO:0000256" key="3">
    <source>
        <dbReference type="ARBA" id="ARBA00023157"/>
    </source>
</evidence>
<dbReference type="AlphaFoldDB" id="A0A9R0IYY5"/>
<dbReference type="InterPro" id="IPR008972">
    <property type="entry name" value="Cupredoxin"/>
</dbReference>
<dbReference type="GO" id="GO:0046872">
    <property type="term" value="F:metal ion binding"/>
    <property type="evidence" value="ECO:0007669"/>
    <property type="project" value="UniProtKB-KW"/>
</dbReference>
<dbReference type="RefSeq" id="XP_021856834.1">
    <property type="nucleotide sequence ID" value="XM_022001142.2"/>
</dbReference>
<keyword evidence="6" id="KW-0732">Signal</keyword>
<keyword evidence="3" id="KW-1015">Disulfide bond</keyword>